<name>A0A085G5P4_9ENTR</name>
<feature type="region of interest" description="Disordered" evidence="1">
    <location>
        <begin position="1"/>
        <end position="28"/>
    </location>
</feature>
<sequence length="267" mass="29699">MMKTDSLNTATKATTSAQDGKTQNGVKNALNTLNGQESQVLTAALTRDLKSFGEAKSRHTANMLELNEIGTAISRSEKERQVALEESEEAEHSWRSRFRALKGAITPEMKNEHSQRIANRELAEEFTALIGELETDKTRAMLSACASGKAYVEAHRTAFSTYANNEWNAAIKDLSPALIRAFCLRLRELEIQGNEAPKRTLVQELGDRILSQSQLHSFSMENEPVLSQLGLYRPALTGVDMNLYDSPIKRSMIARELAEKADKKQEG</sequence>
<evidence type="ECO:0000313" key="2">
    <source>
        <dbReference type="EMBL" id="KFC79039.1"/>
    </source>
</evidence>
<dbReference type="Proteomes" id="UP000028653">
    <property type="component" value="Unassembled WGS sequence"/>
</dbReference>
<keyword evidence="3" id="KW-1185">Reference proteome</keyword>
<organism evidence="2 3">
    <name type="scientific">Buttiauxella agrestis ATCC 33320</name>
    <dbReference type="NCBI Taxonomy" id="1006004"/>
    <lineage>
        <taxon>Bacteria</taxon>
        <taxon>Pseudomonadati</taxon>
        <taxon>Pseudomonadota</taxon>
        <taxon>Gammaproteobacteria</taxon>
        <taxon>Enterobacterales</taxon>
        <taxon>Enterobacteriaceae</taxon>
        <taxon>Buttiauxella</taxon>
    </lineage>
</organism>
<accession>A0A085G5P4</accession>
<evidence type="ECO:0008006" key="4">
    <source>
        <dbReference type="Google" id="ProtNLM"/>
    </source>
</evidence>
<evidence type="ECO:0000256" key="1">
    <source>
        <dbReference type="SAM" id="MobiDB-lite"/>
    </source>
</evidence>
<comment type="caution">
    <text evidence="2">The sequence shown here is derived from an EMBL/GenBank/DDBJ whole genome shotgun (WGS) entry which is preliminary data.</text>
</comment>
<gene>
    <name evidence="2" type="ORF">GBAG_3167</name>
</gene>
<dbReference type="EMBL" id="JMPI01000053">
    <property type="protein sequence ID" value="KFC79039.1"/>
    <property type="molecule type" value="Genomic_DNA"/>
</dbReference>
<reference evidence="2 3" key="1">
    <citation type="submission" date="2014-05" db="EMBL/GenBank/DDBJ databases">
        <title>ATOL: Assembling a taxonomically balanced genome-scale reconstruction of the evolutionary history of the Enterobacteriaceae.</title>
        <authorList>
            <person name="Plunkett G.III."/>
            <person name="Neeno-Eckwall E.C."/>
            <person name="Glasner J.D."/>
            <person name="Perna N.T."/>
        </authorList>
    </citation>
    <scope>NUCLEOTIDE SEQUENCE [LARGE SCALE GENOMIC DNA]</scope>
    <source>
        <strain evidence="2 3">ATCC 33320</strain>
    </source>
</reference>
<dbReference type="eggNOG" id="ENOG502Z7NC">
    <property type="taxonomic scope" value="Bacteria"/>
</dbReference>
<evidence type="ECO:0000313" key="3">
    <source>
        <dbReference type="Proteomes" id="UP000028653"/>
    </source>
</evidence>
<dbReference type="RefSeq" id="WP_246864885.1">
    <property type="nucleotide sequence ID" value="NZ_JMPI01000053.1"/>
</dbReference>
<dbReference type="AlphaFoldDB" id="A0A085G5P4"/>
<proteinExistence type="predicted"/>
<dbReference type="STRING" id="1006004.GBAG_3167"/>
<protein>
    <recommendedName>
        <fullName evidence="4">Phage capsid and scaffold protein</fullName>
    </recommendedName>
</protein>